<accession>A0ABQ0G4Z8</accession>
<evidence type="ECO:0000259" key="8">
    <source>
        <dbReference type="PROSITE" id="PS50048"/>
    </source>
</evidence>
<keyword evidence="3" id="KW-0805">Transcription regulation</keyword>
<organism evidence="9 10">
    <name type="scientific">Madurella fahalii</name>
    <dbReference type="NCBI Taxonomy" id="1157608"/>
    <lineage>
        <taxon>Eukaryota</taxon>
        <taxon>Fungi</taxon>
        <taxon>Dikarya</taxon>
        <taxon>Ascomycota</taxon>
        <taxon>Pezizomycotina</taxon>
        <taxon>Sordariomycetes</taxon>
        <taxon>Sordariomycetidae</taxon>
        <taxon>Sordariales</taxon>
        <taxon>Sordariales incertae sedis</taxon>
        <taxon>Madurella</taxon>
    </lineage>
</organism>
<dbReference type="Pfam" id="PF00172">
    <property type="entry name" value="Zn_clus"/>
    <property type="match status" value="2"/>
</dbReference>
<dbReference type="GeneID" id="98173802"/>
<dbReference type="PANTHER" id="PTHR47540:SF2">
    <property type="entry name" value="ZN(II)2CYS6 TRANSCRIPTION FACTOR (EUROFUNG)"/>
    <property type="match status" value="1"/>
</dbReference>
<evidence type="ECO:0000256" key="1">
    <source>
        <dbReference type="ARBA" id="ARBA00004123"/>
    </source>
</evidence>
<feature type="region of interest" description="Disordered" evidence="7">
    <location>
        <begin position="244"/>
        <end position="292"/>
    </location>
</feature>
<evidence type="ECO:0000313" key="10">
    <source>
        <dbReference type="Proteomes" id="UP001628179"/>
    </source>
</evidence>
<keyword evidence="6" id="KW-0539">Nucleus</keyword>
<keyword evidence="4" id="KW-0238">DNA-binding</keyword>
<evidence type="ECO:0000256" key="6">
    <source>
        <dbReference type="ARBA" id="ARBA00023242"/>
    </source>
</evidence>
<dbReference type="Pfam" id="PF04082">
    <property type="entry name" value="Fungal_trans"/>
    <property type="match status" value="1"/>
</dbReference>
<dbReference type="Gene3D" id="4.10.240.10">
    <property type="entry name" value="Zn(2)-C6 fungal-type DNA-binding domain"/>
    <property type="match status" value="2"/>
</dbReference>
<evidence type="ECO:0000256" key="5">
    <source>
        <dbReference type="ARBA" id="ARBA00023163"/>
    </source>
</evidence>
<keyword evidence="5" id="KW-0804">Transcription</keyword>
<dbReference type="RefSeq" id="XP_070914580.1">
    <property type="nucleotide sequence ID" value="XM_071058479.1"/>
</dbReference>
<dbReference type="SMART" id="SM00066">
    <property type="entry name" value="GAL4"/>
    <property type="match status" value="2"/>
</dbReference>
<sequence length="851" mass="96229">MSLRAEQQFVPSVESESTTPAQTPPCPPPPPAPQPTANTASEKRTAPNPSNGTDSTGHKRQRISRSCDQCHGRSVRCQGYKPCGNCTKKGRICTYDRPNRRGLVKTPPPPPDSPLARNLSQRWNEKGKEHRDKGWAARSCDRCRSEKLPCKGKLPCDSCFNNRVECTYKLRASQRSGLPQASNDAPDGEGVSEEMSYRALAEAGLARAAPDIAPLQLSARHAHEETPPLVFLHKAWRRIAEALDRSTQTPGRSAQPPERHIAPPEGSPRALERHPQPAVQQSKSDQPILAAGDQPFDCSQPLRFPDSLERWVEMQESFQKGWTEIFHFLHRLTARSWLETAYRNMTSRAPLERDIGHAKATIAVMTMALGALFYVRRWNPSRKEQERAWIWTLNTSDQLFLATLRLTDQEPGPPSMESVQARLLQALYLLCTCRLNQAWYVFGNVVHMMTGLGLHRRRGRNRGLGPEIVLHAEYAKVQCERRTFWSAYVLDRQIALMSGRPCYLNNDAIDQDMPDCVNDEDMGRVGPFRPHQGDCYMEALVEQIKLTKLIDTTVHEVYSLRETPEEERLAHAWVLGKHLENWKTNLPFLMSSIKISLLHPTFRRQAVLLQLAHWHAQMLVYRPFMTAPYPSDPEKRRVADLSIRACIEAARATLQCTINLAREQVDRDKSQFHTMLGAHHITFCAASILFLVPLVRERQDRFAGPHYKKPMRDGKLLELAEKGMKALAEATNKHSPARRWAVILEEMRDEAARQVHNNEGSDQGGEQARDSDLESPGEQLLEDALRAHWEADLSRAAAPNNNSEPPESRPVLPPKLWGKWMTTDWLDLDAAAFGPISSFKFGDLPIAPRQP</sequence>
<dbReference type="CDD" id="cd12148">
    <property type="entry name" value="fungal_TF_MHR"/>
    <property type="match status" value="1"/>
</dbReference>
<feature type="region of interest" description="Disordered" evidence="7">
    <location>
        <begin position="754"/>
        <end position="777"/>
    </location>
</feature>
<dbReference type="EMBL" id="BAAFSV010000002">
    <property type="protein sequence ID" value="GAB1312847.1"/>
    <property type="molecule type" value="Genomic_DNA"/>
</dbReference>
<keyword evidence="10" id="KW-1185">Reference proteome</keyword>
<evidence type="ECO:0000256" key="4">
    <source>
        <dbReference type="ARBA" id="ARBA00023125"/>
    </source>
</evidence>
<dbReference type="PANTHER" id="PTHR47540">
    <property type="entry name" value="THIAMINE REPRESSIBLE GENES REGULATORY PROTEIN THI5"/>
    <property type="match status" value="1"/>
</dbReference>
<comment type="caution">
    <text evidence="9">The sequence shown here is derived from an EMBL/GenBank/DDBJ whole genome shotgun (WGS) entry which is preliminary data.</text>
</comment>
<evidence type="ECO:0000256" key="7">
    <source>
        <dbReference type="SAM" id="MobiDB-lite"/>
    </source>
</evidence>
<name>A0ABQ0G4Z8_9PEZI</name>
<protein>
    <recommendedName>
        <fullName evidence="8">Zn(2)-C6 fungal-type domain-containing protein</fullName>
    </recommendedName>
</protein>
<dbReference type="SUPFAM" id="SSF57701">
    <property type="entry name" value="Zn2/Cys6 DNA-binding domain"/>
    <property type="match status" value="2"/>
</dbReference>
<dbReference type="CDD" id="cd00067">
    <property type="entry name" value="GAL4"/>
    <property type="match status" value="2"/>
</dbReference>
<comment type="subcellular location">
    <subcellularLocation>
        <location evidence="1">Nucleus</location>
    </subcellularLocation>
</comment>
<feature type="domain" description="Zn(2)-C6 fungal-type" evidence="8">
    <location>
        <begin position="66"/>
        <end position="95"/>
    </location>
</feature>
<feature type="region of interest" description="Disordered" evidence="7">
    <location>
        <begin position="98"/>
        <end position="118"/>
    </location>
</feature>
<dbReference type="InterPro" id="IPR051711">
    <property type="entry name" value="Stress_Response_Reg"/>
</dbReference>
<dbReference type="InterPro" id="IPR036864">
    <property type="entry name" value="Zn2-C6_fun-type_DNA-bd_sf"/>
</dbReference>
<gene>
    <name evidence="9" type="ORF">MFIFM68171_03057</name>
</gene>
<feature type="region of interest" description="Disordered" evidence="7">
    <location>
        <begin position="1"/>
        <end position="62"/>
    </location>
</feature>
<feature type="compositionally biased region" description="Pro residues" evidence="7">
    <location>
        <begin position="22"/>
        <end position="34"/>
    </location>
</feature>
<evidence type="ECO:0000313" key="9">
    <source>
        <dbReference type="EMBL" id="GAB1312847.1"/>
    </source>
</evidence>
<dbReference type="PROSITE" id="PS00463">
    <property type="entry name" value="ZN2_CY6_FUNGAL_1"/>
    <property type="match status" value="1"/>
</dbReference>
<dbReference type="InterPro" id="IPR001138">
    <property type="entry name" value="Zn2Cys6_DnaBD"/>
</dbReference>
<proteinExistence type="predicted"/>
<reference evidence="9 10" key="1">
    <citation type="submission" date="2024-09" db="EMBL/GenBank/DDBJ databases">
        <title>Itraconazole resistance in Madurella fahalii resulting from another homologue of gene encoding cytochrome P450 14-alpha sterol demethylase (CYP51).</title>
        <authorList>
            <person name="Yoshioka I."/>
            <person name="Fahal A.H."/>
            <person name="Kaneko S."/>
            <person name="Yaguchi T."/>
        </authorList>
    </citation>
    <scope>NUCLEOTIDE SEQUENCE [LARGE SCALE GENOMIC DNA]</scope>
    <source>
        <strain evidence="9 10">IFM 68171</strain>
    </source>
</reference>
<keyword evidence="2" id="KW-0479">Metal-binding</keyword>
<feature type="domain" description="Zn(2)-C6 fungal-type" evidence="8">
    <location>
        <begin position="139"/>
        <end position="168"/>
    </location>
</feature>
<dbReference type="Proteomes" id="UP001628179">
    <property type="component" value="Unassembled WGS sequence"/>
</dbReference>
<dbReference type="PROSITE" id="PS50048">
    <property type="entry name" value="ZN2_CY6_FUNGAL_2"/>
    <property type="match status" value="2"/>
</dbReference>
<dbReference type="InterPro" id="IPR007219">
    <property type="entry name" value="XnlR_reg_dom"/>
</dbReference>
<dbReference type="SMART" id="SM00906">
    <property type="entry name" value="Fungal_trans"/>
    <property type="match status" value="1"/>
</dbReference>
<evidence type="ECO:0000256" key="3">
    <source>
        <dbReference type="ARBA" id="ARBA00023015"/>
    </source>
</evidence>
<evidence type="ECO:0000256" key="2">
    <source>
        <dbReference type="ARBA" id="ARBA00022723"/>
    </source>
</evidence>